<feature type="chain" id="PRO_5043997742" evidence="1">
    <location>
        <begin position="24"/>
        <end position="304"/>
    </location>
</feature>
<name>A0AAU7YB12_9PSED</name>
<dbReference type="RefSeq" id="WP_265168774.1">
    <property type="nucleotide sequence ID" value="NZ_AP023081.1"/>
</dbReference>
<sequence length="304" mass="33682">MALSAWKHLPSWAALFVATTASAHTLPSTVYRGTAGDMQLEVILQFDSAWDGMAGFVETSAAADHLTLETTPYDPSEPLLINLRDGTPLPPAAIELQPFALDQQVLQGRWIDLRTREERVVQLERKLVFRDGSRAVYEADLLQQGTSQGMSFRVHARKAANEEVPVFDRITVTDKASGATRQVIEGLDAYFYGTDTLRLAYLDDDDFIDFSFVPKRIRESDQALTSGTVQYYLYDPASGRYALHAGLTEMAGSGSLYPDAHQRGRFEYRPEGGERFRPGTFQAGFYRLDAGQRVVAEAAGEAAQ</sequence>
<feature type="signal peptide" evidence="1">
    <location>
        <begin position="1"/>
        <end position="23"/>
    </location>
</feature>
<dbReference type="AlphaFoldDB" id="A0AAU7YB12"/>
<evidence type="ECO:0000313" key="4">
    <source>
        <dbReference type="Proteomes" id="UP001064896"/>
    </source>
</evidence>
<dbReference type="Proteomes" id="UP001064896">
    <property type="component" value="Chromosome"/>
</dbReference>
<proteinExistence type="predicted"/>
<evidence type="ECO:0000313" key="2">
    <source>
        <dbReference type="EMBL" id="BCD89030.1"/>
    </source>
</evidence>
<reference evidence="3" key="2">
    <citation type="submission" date="2023-08" db="EMBL/GenBank/DDBJ databases">
        <title>Increased levels of nutrients transform a symbiont into a lethal pathobiont.</title>
        <authorList>
            <person name="Lachnit T."/>
            <person name="Ulrich L."/>
            <person name="Willmer F.M."/>
            <person name="Hasenbein T."/>
            <person name="Steiner L.X."/>
            <person name="Wolters M."/>
            <person name="Herbst E.M."/>
            <person name="Deines P."/>
        </authorList>
    </citation>
    <scope>NUCLEOTIDE SEQUENCE</scope>
    <source>
        <strain evidence="3">T3</strain>
    </source>
</reference>
<dbReference type="EMBL" id="CP158373">
    <property type="protein sequence ID" value="XBY66928.1"/>
    <property type="molecule type" value="Genomic_DNA"/>
</dbReference>
<accession>A0AAU7YB12</accession>
<gene>
    <name evidence="3" type="ORF">ABS648_14515</name>
    <name evidence="2" type="ORF">PSm6_54370</name>
</gene>
<keyword evidence="1" id="KW-0732">Signal</keyword>
<dbReference type="EMBL" id="AP023081">
    <property type="protein sequence ID" value="BCD89030.1"/>
    <property type="molecule type" value="Genomic_DNA"/>
</dbReference>
<evidence type="ECO:0000313" key="3">
    <source>
        <dbReference type="EMBL" id="XBY66928.1"/>
    </source>
</evidence>
<organism evidence="3">
    <name type="scientific">Pseudomonas solani</name>
    <dbReference type="NCBI Taxonomy" id="2731552"/>
    <lineage>
        <taxon>Bacteria</taxon>
        <taxon>Pseudomonadati</taxon>
        <taxon>Pseudomonadota</taxon>
        <taxon>Gammaproteobacteria</taxon>
        <taxon>Pseudomonadales</taxon>
        <taxon>Pseudomonadaceae</taxon>
        <taxon>Pseudomonas</taxon>
    </lineage>
</organism>
<reference evidence="2" key="1">
    <citation type="submission" date="2020-05" db="EMBL/GenBank/DDBJ databases">
        <title>Complete genome sequence of Pseudomonas sp. Sm006.</title>
        <authorList>
            <person name="Takeuchi K."/>
            <person name="Someya N."/>
        </authorList>
    </citation>
    <scope>NUCLEOTIDE SEQUENCE</scope>
    <source>
        <strain evidence="2">Sm006</strain>
    </source>
</reference>
<keyword evidence="4" id="KW-1185">Reference proteome</keyword>
<evidence type="ECO:0000256" key="1">
    <source>
        <dbReference type="SAM" id="SignalP"/>
    </source>
</evidence>
<protein>
    <submittedName>
        <fullName evidence="3">Uncharacterized protein</fullName>
    </submittedName>
</protein>